<comment type="caution">
    <text evidence="2">The sequence shown here is derived from an EMBL/GenBank/DDBJ whole genome shotgun (WGS) entry which is preliminary data.</text>
</comment>
<organism evidence="2 3">
    <name type="scientific">Steinernema carpocapsae</name>
    <name type="common">Entomopathogenic nematode</name>
    <dbReference type="NCBI Taxonomy" id="34508"/>
    <lineage>
        <taxon>Eukaryota</taxon>
        <taxon>Metazoa</taxon>
        <taxon>Ecdysozoa</taxon>
        <taxon>Nematoda</taxon>
        <taxon>Chromadorea</taxon>
        <taxon>Rhabditida</taxon>
        <taxon>Tylenchina</taxon>
        <taxon>Panagrolaimomorpha</taxon>
        <taxon>Strongyloidoidea</taxon>
        <taxon>Steinernematidae</taxon>
        <taxon>Steinernema</taxon>
    </lineage>
</organism>
<accession>A0A4U5PH56</accession>
<feature type="chain" id="PRO_5020938183" description="UPAR/Ly6 domain-containing protein" evidence="1">
    <location>
        <begin position="19"/>
        <end position="116"/>
    </location>
</feature>
<reference evidence="2 3" key="1">
    <citation type="journal article" date="2015" name="Genome Biol.">
        <title>Comparative genomics of Steinernema reveals deeply conserved gene regulatory networks.</title>
        <authorList>
            <person name="Dillman A.R."/>
            <person name="Macchietto M."/>
            <person name="Porter C.F."/>
            <person name="Rogers A."/>
            <person name="Williams B."/>
            <person name="Antoshechkin I."/>
            <person name="Lee M.M."/>
            <person name="Goodwin Z."/>
            <person name="Lu X."/>
            <person name="Lewis E.E."/>
            <person name="Goodrich-Blair H."/>
            <person name="Stock S.P."/>
            <person name="Adams B.J."/>
            <person name="Sternberg P.W."/>
            <person name="Mortazavi A."/>
        </authorList>
    </citation>
    <scope>NUCLEOTIDE SEQUENCE [LARGE SCALE GENOMIC DNA]</scope>
    <source>
        <strain evidence="2 3">ALL</strain>
    </source>
</reference>
<dbReference type="SUPFAM" id="SSF57302">
    <property type="entry name" value="Snake toxin-like"/>
    <property type="match status" value="1"/>
</dbReference>
<name>A0A4U5PH56_STECR</name>
<dbReference type="EMBL" id="AZBU02000002">
    <property type="protein sequence ID" value="TKR95840.1"/>
    <property type="molecule type" value="Genomic_DNA"/>
</dbReference>
<keyword evidence="1" id="KW-0732">Signal</keyword>
<reference evidence="2 3" key="2">
    <citation type="journal article" date="2019" name="G3 (Bethesda)">
        <title>Hybrid Assembly of the Genome of the Entomopathogenic Nematode Steinernema carpocapsae Identifies the X-Chromosome.</title>
        <authorList>
            <person name="Serra L."/>
            <person name="Macchietto M."/>
            <person name="Macias-Munoz A."/>
            <person name="McGill C.J."/>
            <person name="Rodriguez I.M."/>
            <person name="Rodriguez B."/>
            <person name="Murad R."/>
            <person name="Mortazavi A."/>
        </authorList>
    </citation>
    <scope>NUCLEOTIDE SEQUENCE [LARGE SCALE GENOMIC DNA]</scope>
    <source>
        <strain evidence="2 3">ALL</strain>
    </source>
</reference>
<dbReference type="PANTHER" id="PTHR34721:SF3">
    <property type="entry name" value="ACTIVIN_RECP DOMAIN-CONTAINING PROTEIN-RELATED"/>
    <property type="match status" value="1"/>
</dbReference>
<gene>
    <name evidence="2" type="ORF">L596_009955</name>
</gene>
<dbReference type="AlphaFoldDB" id="A0A4U5PH56"/>
<dbReference type="PANTHER" id="PTHR34721">
    <property type="entry name" value="PROTEIN CBG09734"/>
    <property type="match status" value="1"/>
</dbReference>
<sequence>MFLLLLLVLPLIFNSAFALKCYEGLGRAQLETTCLNAKYCLTMKSGSSVAKSCDESDMCAKIDEGCKTAKVVDVEFTACCCSKDDCNKDKSSHRMVSKMIMNGMASRIMNTMKPMR</sequence>
<keyword evidence="3" id="KW-1185">Reference proteome</keyword>
<evidence type="ECO:0000313" key="2">
    <source>
        <dbReference type="EMBL" id="TKR95840.1"/>
    </source>
</evidence>
<evidence type="ECO:0000313" key="3">
    <source>
        <dbReference type="Proteomes" id="UP000298663"/>
    </source>
</evidence>
<proteinExistence type="predicted"/>
<evidence type="ECO:0000256" key="1">
    <source>
        <dbReference type="SAM" id="SignalP"/>
    </source>
</evidence>
<dbReference type="InterPro" id="IPR045860">
    <property type="entry name" value="Snake_toxin-like_sf"/>
</dbReference>
<evidence type="ECO:0008006" key="4">
    <source>
        <dbReference type="Google" id="ProtNLM"/>
    </source>
</evidence>
<dbReference type="Proteomes" id="UP000298663">
    <property type="component" value="Unassembled WGS sequence"/>
</dbReference>
<feature type="signal peptide" evidence="1">
    <location>
        <begin position="1"/>
        <end position="18"/>
    </location>
</feature>
<protein>
    <recommendedName>
        <fullName evidence="4">UPAR/Ly6 domain-containing protein</fullName>
    </recommendedName>
</protein>